<dbReference type="InterPro" id="IPR021309">
    <property type="entry name" value="YgaP-like_TM"/>
</dbReference>
<protein>
    <submittedName>
        <fullName evidence="3">DUF2892 domain-containing protein</fullName>
    </submittedName>
</protein>
<evidence type="ECO:0000313" key="3">
    <source>
        <dbReference type="EMBL" id="MBO0903392.1"/>
    </source>
</evidence>
<keyword evidence="1" id="KW-1133">Transmembrane helix</keyword>
<proteinExistence type="predicted"/>
<evidence type="ECO:0000313" key="4">
    <source>
        <dbReference type="Proteomes" id="UP000664288"/>
    </source>
</evidence>
<dbReference type="Pfam" id="PF11127">
    <property type="entry name" value="YgaP-like_TM"/>
    <property type="match status" value="1"/>
</dbReference>
<comment type="caution">
    <text evidence="3">The sequence shown here is derived from an EMBL/GenBank/DDBJ whole genome shotgun (WGS) entry which is preliminary data.</text>
</comment>
<keyword evidence="4" id="KW-1185">Reference proteome</keyword>
<feature type="domain" description="Inner membrane protein YgaP-like transmembrane" evidence="2">
    <location>
        <begin position="1"/>
        <end position="68"/>
    </location>
</feature>
<keyword evidence="1" id="KW-0472">Membrane</keyword>
<feature type="transmembrane region" description="Helical" evidence="1">
    <location>
        <begin position="40"/>
        <end position="61"/>
    </location>
</feature>
<evidence type="ECO:0000259" key="2">
    <source>
        <dbReference type="Pfam" id="PF11127"/>
    </source>
</evidence>
<evidence type="ECO:0000256" key="1">
    <source>
        <dbReference type="SAM" id="Phobius"/>
    </source>
</evidence>
<accession>A0ABS3J151</accession>
<gene>
    <name evidence="3" type="ORF">J1C47_07035</name>
</gene>
<sequence>MAVNMGKLDRGLRLVVAAALFILAAGTSVGDGTFVEWAFYGLGAIALLTALVGICPLYSVLGIRTCRAA</sequence>
<dbReference type="Proteomes" id="UP000664288">
    <property type="component" value="Unassembled WGS sequence"/>
</dbReference>
<reference evidence="3 4" key="1">
    <citation type="submission" date="2021-03" db="EMBL/GenBank/DDBJ databases">
        <title>Whole genome sequence of Jiella sp. MQZ13P-4.</title>
        <authorList>
            <person name="Tuo L."/>
        </authorList>
    </citation>
    <scope>NUCLEOTIDE SEQUENCE [LARGE SCALE GENOMIC DNA]</scope>
    <source>
        <strain evidence="3 4">MQZ13P-4</strain>
    </source>
</reference>
<organism evidence="3 4">
    <name type="scientific">Jiella sonneratiae</name>
    <dbReference type="NCBI Taxonomy" id="2816856"/>
    <lineage>
        <taxon>Bacteria</taxon>
        <taxon>Pseudomonadati</taxon>
        <taxon>Pseudomonadota</taxon>
        <taxon>Alphaproteobacteria</taxon>
        <taxon>Hyphomicrobiales</taxon>
        <taxon>Aurantimonadaceae</taxon>
        <taxon>Jiella</taxon>
    </lineage>
</organism>
<keyword evidence="1" id="KW-0812">Transmembrane</keyword>
<dbReference type="EMBL" id="JAFMPY010000005">
    <property type="protein sequence ID" value="MBO0903392.1"/>
    <property type="molecule type" value="Genomic_DNA"/>
</dbReference>
<name>A0ABS3J151_9HYPH</name>
<dbReference type="RefSeq" id="WP_207350027.1">
    <property type="nucleotide sequence ID" value="NZ_JAFMPY010000005.1"/>
</dbReference>